<dbReference type="GO" id="GO:0000271">
    <property type="term" value="P:polysaccharide biosynthetic process"/>
    <property type="evidence" value="ECO:0007669"/>
    <property type="project" value="TreeGrafter"/>
</dbReference>
<dbReference type="PANTHER" id="PTHR23028">
    <property type="entry name" value="ACETYLTRANSFERASE"/>
    <property type="match status" value="1"/>
</dbReference>
<dbReference type="GO" id="GO:0016020">
    <property type="term" value="C:membrane"/>
    <property type="evidence" value="ECO:0007669"/>
    <property type="project" value="TreeGrafter"/>
</dbReference>
<proteinExistence type="predicted"/>
<feature type="transmembrane region" description="Helical" evidence="1">
    <location>
        <begin position="34"/>
        <end position="54"/>
    </location>
</feature>
<keyword evidence="1" id="KW-0812">Transmembrane</keyword>
<evidence type="ECO:0000256" key="1">
    <source>
        <dbReference type="SAM" id="Phobius"/>
    </source>
</evidence>
<protein>
    <recommendedName>
        <fullName evidence="4">Acyltransferase 3 domain-containing protein</fullName>
    </recommendedName>
</protein>
<keyword evidence="3" id="KW-1185">Reference proteome</keyword>
<accession>A0AB36R7D2</accession>
<sequence>MALGYRPQLDGLRAIAAGLVGVEHFGGPRVRTHFPIGAGALGVQLFFVLSGFLITRNLLFRLEQAPAGEVIRRFFPIIRSATRTRHASSWDFNQNISSSRLAKTFVT</sequence>
<evidence type="ECO:0000313" key="2">
    <source>
        <dbReference type="EMBL" id="PAQ00368.1"/>
    </source>
</evidence>
<gene>
    <name evidence="2" type="ORF">CIT25_21430</name>
</gene>
<reference evidence="3" key="1">
    <citation type="submission" date="2017-08" db="EMBL/GenBank/DDBJ databases">
        <title>Mesorhizobium wenxinae sp. nov., a novel rhizobial species isolated from root nodules of chickpea (Cicer arietinum L.).</title>
        <authorList>
            <person name="Zhang J."/>
        </authorList>
    </citation>
    <scope>NUCLEOTIDE SEQUENCE [LARGE SCALE GENOMIC DNA]</scope>
    <source>
        <strain evidence="3">USDA 3392</strain>
    </source>
</reference>
<keyword evidence="1" id="KW-0472">Membrane</keyword>
<evidence type="ECO:0000313" key="3">
    <source>
        <dbReference type="Proteomes" id="UP000216215"/>
    </source>
</evidence>
<dbReference type="EMBL" id="NPKI01000026">
    <property type="protein sequence ID" value="PAQ00368.1"/>
    <property type="molecule type" value="Genomic_DNA"/>
</dbReference>
<dbReference type="RefSeq" id="WP_095486502.1">
    <property type="nucleotide sequence ID" value="NZ_CP088151.1"/>
</dbReference>
<keyword evidence="1" id="KW-1133">Transmembrane helix</keyword>
<dbReference type="Proteomes" id="UP000216215">
    <property type="component" value="Unassembled WGS sequence"/>
</dbReference>
<dbReference type="InterPro" id="IPR050879">
    <property type="entry name" value="Acyltransferase_3"/>
</dbReference>
<evidence type="ECO:0008006" key="4">
    <source>
        <dbReference type="Google" id="ProtNLM"/>
    </source>
</evidence>
<name>A0AB36R7D2_9HYPH</name>
<dbReference type="PANTHER" id="PTHR23028:SF53">
    <property type="entry name" value="ACYL_TRANSF_3 DOMAIN-CONTAINING PROTEIN"/>
    <property type="match status" value="1"/>
</dbReference>
<comment type="caution">
    <text evidence="2">The sequence shown here is derived from an EMBL/GenBank/DDBJ whole genome shotgun (WGS) entry which is preliminary data.</text>
</comment>
<organism evidence="2 3">
    <name type="scientific">Mesorhizobium mediterraneum</name>
    <dbReference type="NCBI Taxonomy" id="43617"/>
    <lineage>
        <taxon>Bacteria</taxon>
        <taxon>Pseudomonadati</taxon>
        <taxon>Pseudomonadota</taxon>
        <taxon>Alphaproteobacteria</taxon>
        <taxon>Hyphomicrobiales</taxon>
        <taxon>Phyllobacteriaceae</taxon>
        <taxon>Mesorhizobium</taxon>
    </lineage>
</organism>
<dbReference type="AlphaFoldDB" id="A0AB36R7D2"/>